<dbReference type="PANTHER" id="PTHR31047">
    <property type="entry name" value="MEIOTICALLY UP-REGULATED GENE 157 PROTEIN"/>
    <property type="match status" value="1"/>
</dbReference>
<dbReference type="OrthoDB" id="7771656at2759"/>
<evidence type="ECO:0000313" key="3">
    <source>
        <dbReference type="Proteomes" id="UP000748025"/>
    </source>
</evidence>
<dbReference type="GO" id="GO:0005975">
    <property type="term" value="P:carbohydrate metabolic process"/>
    <property type="evidence" value="ECO:0007669"/>
    <property type="project" value="InterPro"/>
</dbReference>
<dbReference type="Gene3D" id="1.50.10.10">
    <property type="match status" value="1"/>
</dbReference>
<organism evidence="2 3">
    <name type="scientific">Claviceps pusilla</name>
    <dbReference type="NCBI Taxonomy" id="123648"/>
    <lineage>
        <taxon>Eukaryota</taxon>
        <taxon>Fungi</taxon>
        <taxon>Dikarya</taxon>
        <taxon>Ascomycota</taxon>
        <taxon>Pezizomycotina</taxon>
        <taxon>Sordariomycetes</taxon>
        <taxon>Hypocreomycetidae</taxon>
        <taxon>Hypocreales</taxon>
        <taxon>Clavicipitaceae</taxon>
        <taxon>Claviceps</taxon>
    </lineage>
</organism>
<keyword evidence="3" id="KW-1185">Reference proteome</keyword>
<dbReference type="InterPro" id="IPR008313">
    <property type="entry name" value="GH125"/>
</dbReference>
<proteinExistence type="predicted"/>
<evidence type="ECO:0008006" key="4">
    <source>
        <dbReference type="Google" id="ProtNLM"/>
    </source>
</evidence>
<feature type="non-terminal residue" evidence="2">
    <location>
        <position position="316"/>
    </location>
</feature>
<dbReference type="SUPFAM" id="SSF48208">
    <property type="entry name" value="Six-hairpin glycosidases"/>
    <property type="match status" value="1"/>
</dbReference>
<sequence>MRIASLRHATAVAACGFVAGLPGLTAAAPPVTWRDFKAVSRTPSSCPEYGQYSRVPHEPLSHGPLKLPLMRPSEECRTFKSPAVEKVIEDMKARIKNPDLARLFENTFPSTLDTTVKYFDPKANLAFIVTGDITAQWLRDTGNQFAHLYKLLPQDDNLKALVKAVINTESRYISQYPYCGSFQPPAESGLAPTLNDYAVKVNVNPPVDDDVVFECKYELDSLAGFLKISRSYYQNTKDTSFMNDNWRLAMNQILKTIKEQSQSSWSDDWEFVSYYNWTGTPGSLAGPVPNSGNGEPKLANGLVASSHRPSDDVCVF</sequence>
<dbReference type="PANTHER" id="PTHR31047:SF1">
    <property type="entry name" value="DUF1237 DOMAIN-CONTAINING PROTEIN"/>
    <property type="match status" value="1"/>
</dbReference>
<accession>A0A9P7SU70</accession>
<dbReference type="GO" id="GO:0003824">
    <property type="term" value="F:catalytic activity"/>
    <property type="evidence" value="ECO:0007669"/>
    <property type="project" value="UniProtKB-ARBA"/>
</dbReference>
<dbReference type="Proteomes" id="UP000748025">
    <property type="component" value="Unassembled WGS sequence"/>
</dbReference>
<feature type="signal peptide" evidence="1">
    <location>
        <begin position="1"/>
        <end position="27"/>
    </location>
</feature>
<protein>
    <recommendedName>
        <fullName evidence="4">Isoamyl alcohol oxidase</fullName>
    </recommendedName>
</protein>
<name>A0A9P7SU70_9HYPO</name>
<dbReference type="SMART" id="SM01149">
    <property type="entry name" value="DUF1237"/>
    <property type="match status" value="1"/>
</dbReference>
<keyword evidence="1" id="KW-0732">Signal</keyword>
<dbReference type="InterPro" id="IPR012341">
    <property type="entry name" value="6hp_glycosidase-like_sf"/>
</dbReference>
<dbReference type="EMBL" id="SRPW01003428">
    <property type="protein sequence ID" value="KAG5987053.1"/>
    <property type="molecule type" value="Genomic_DNA"/>
</dbReference>
<gene>
    <name evidence="2" type="ORF">E4U43_005251</name>
</gene>
<dbReference type="Pfam" id="PF06824">
    <property type="entry name" value="Glyco_hydro_125"/>
    <property type="match status" value="1"/>
</dbReference>
<evidence type="ECO:0000313" key="2">
    <source>
        <dbReference type="EMBL" id="KAG5987053.1"/>
    </source>
</evidence>
<feature type="chain" id="PRO_5040468347" description="Isoamyl alcohol oxidase" evidence="1">
    <location>
        <begin position="28"/>
        <end position="316"/>
    </location>
</feature>
<comment type="caution">
    <text evidence="2">The sequence shown here is derived from an EMBL/GenBank/DDBJ whole genome shotgun (WGS) entry which is preliminary data.</text>
</comment>
<evidence type="ECO:0000256" key="1">
    <source>
        <dbReference type="SAM" id="SignalP"/>
    </source>
</evidence>
<dbReference type="InterPro" id="IPR008928">
    <property type="entry name" value="6-hairpin_glycosidase_sf"/>
</dbReference>
<reference evidence="2" key="1">
    <citation type="journal article" date="2020" name="bioRxiv">
        <title>Whole genome comparisons of ergot fungi reveals the divergence and evolution of species within the genus Claviceps are the result of varying mechanisms driving genome evolution and host range expansion.</title>
        <authorList>
            <person name="Wyka S.A."/>
            <person name="Mondo S.J."/>
            <person name="Liu M."/>
            <person name="Dettman J."/>
            <person name="Nalam V."/>
            <person name="Broders K.D."/>
        </authorList>
    </citation>
    <scope>NUCLEOTIDE SEQUENCE</scope>
    <source>
        <strain evidence="2">CCC 602</strain>
    </source>
</reference>
<dbReference type="AlphaFoldDB" id="A0A9P7SU70"/>